<keyword evidence="2" id="KW-1185">Reference proteome</keyword>
<dbReference type="EMBL" id="FRBW01000003">
    <property type="protein sequence ID" value="SHM73094.1"/>
    <property type="molecule type" value="Genomic_DNA"/>
</dbReference>
<evidence type="ECO:0000313" key="2">
    <source>
        <dbReference type="Proteomes" id="UP000186002"/>
    </source>
</evidence>
<accession>A0A1M7L6W4</accession>
<evidence type="ECO:0000313" key="1">
    <source>
        <dbReference type="EMBL" id="SHM73094.1"/>
    </source>
</evidence>
<reference evidence="1 2" key="1">
    <citation type="submission" date="2016-11" db="EMBL/GenBank/DDBJ databases">
        <authorList>
            <person name="Jaros S."/>
            <person name="Januszkiewicz K."/>
            <person name="Wedrychowicz H."/>
        </authorList>
    </citation>
    <scope>NUCLEOTIDE SEQUENCE [LARGE SCALE GENOMIC DNA]</scope>
    <source>
        <strain evidence="1 2">DSM 22153</strain>
    </source>
</reference>
<dbReference type="OrthoDB" id="9915466at2"/>
<organism evidence="1 2">
    <name type="scientific">Roseibium suaedae</name>
    <dbReference type="NCBI Taxonomy" id="735517"/>
    <lineage>
        <taxon>Bacteria</taxon>
        <taxon>Pseudomonadati</taxon>
        <taxon>Pseudomonadota</taxon>
        <taxon>Alphaproteobacteria</taxon>
        <taxon>Hyphomicrobiales</taxon>
        <taxon>Stappiaceae</taxon>
        <taxon>Roseibium</taxon>
    </lineage>
</organism>
<name>A0A1M7L6W4_9HYPH</name>
<gene>
    <name evidence="1" type="ORF">SAMN05444272_3076</name>
</gene>
<proteinExistence type="predicted"/>
<protein>
    <submittedName>
        <fullName evidence="1">Uncharacterized protein</fullName>
    </submittedName>
</protein>
<dbReference type="RefSeq" id="WP_139251153.1">
    <property type="nucleotide sequence ID" value="NZ_FRBW01000003.1"/>
</dbReference>
<dbReference type="AlphaFoldDB" id="A0A1M7L6W4"/>
<dbReference type="Proteomes" id="UP000186002">
    <property type="component" value="Unassembled WGS sequence"/>
</dbReference>
<sequence length="101" mass="12177">MIEPVKPRDELFPFNIVNVDGREKAVPKENWDDYKEVALKLRSIEYLLQYDRNHGSIGLMNMIKYFGRKAMKIGNEEQKVRFRELKEIRIVWLKNHLKTRT</sequence>